<dbReference type="PANTHER" id="PTHR43283">
    <property type="entry name" value="BETA-LACTAMASE-RELATED"/>
    <property type="match status" value="1"/>
</dbReference>
<dbReference type="InterPro" id="IPR012338">
    <property type="entry name" value="Beta-lactam/transpept-like"/>
</dbReference>
<sequence>MVSTTSTIDTSAIDRVLRDAVGAGHAPNVVAVAADRDGIIYEGAAGPRAAGAPEPVSAESHFRIMSMTKMVGTVAALQLRDRGELEFDAPIDTYRPEFADVQVLEGFDGENPVLRPPASRATVAQLVTHTSGLSYWFWNADIVKWEQATGTPNVLAGKTASFKAPMVADPGTKFEYGINTDWLGRVVEAASGKPLDVYFKENITGPLGMTETTFVASAEQRANLVPVHVQGEDGTWAVTEIDLATEPEYYTAGHGLYSTPRDYVKFQRMLLGGGTLDGVEVLRQSTVDEAFTNQVGEMEFPAHIPTADPATTHELDLGPGLKWGWGLVLTTAQEPGMRAPGSGAWAGLCNTHFWVDPANGVTGAIYSQSLPFVPPGQLQMYADFERALYASL</sequence>
<reference evidence="2 3" key="1">
    <citation type="submission" date="2023-06" db="EMBL/GenBank/DDBJ databases">
        <authorList>
            <person name="Oyuntsetseg B."/>
            <person name="Kim S.B."/>
        </authorList>
    </citation>
    <scope>NUCLEOTIDE SEQUENCE [LARGE SCALE GENOMIC DNA]</scope>
    <source>
        <strain evidence="2 3">2-15</strain>
    </source>
</reference>
<dbReference type="RefSeq" id="WP_285967375.1">
    <property type="nucleotide sequence ID" value="NZ_CP127294.1"/>
</dbReference>
<name>A0A9Y2IAR7_9PSEU</name>
<dbReference type="Pfam" id="PF00144">
    <property type="entry name" value="Beta-lactamase"/>
    <property type="match status" value="1"/>
</dbReference>
<dbReference type="EC" id="3.1.1.103" evidence="2"/>
<keyword evidence="3" id="KW-1185">Reference proteome</keyword>
<evidence type="ECO:0000313" key="3">
    <source>
        <dbReference type="Proteomes" id="UP001236014"/>
    </source>
</evidence>
<dbReference type="AlphaFoldDB" id="A0A9Y2IAR7"/>
<evidence type="ECO:0000259" key="1">
    <source>
        <dbReference type="Pfam" id="PF00144"/>
    </source>
</evidence>
<keyword evidence="2" id="KW-0378">Hydrolase</keyword>
<dbReference type="Gene3D" id="3.40.710.10">
    <property type="entry name" value="DD-peptidase/beta-lactamase superfamily"/>
    <property type="match status" value="1"/>
</dbReference>
<dbReference type="InterPro" id="IPR050789">
    <property type="entry name" value="Diverse_Enzym_Activities"/>
</dbReference>
<gene>
    <name evidence="2" type="ORF">QRX50_34955</name>
</gene>
<protein>
    <submittedName>
        <fullName evidence="2">Serine hydrolase domain-containing protein</fullName>
        <ecNumber evidence="2">3.1.1.103</ecNumber>
    </submittedName>
</protein>
<dbReference type="InterPro" id="IPR001466">
    <property type="entry name" value="Beta-lactam-related"/>
</dbReference>
<accession>A0A9Y2IAR7</accession>
<dbReference type="Proteomes" id="UP001236014">
    <property type="component" value="Chromosome"/>
</dbReference>
<dbReference type="GO" id="GO:0016787">
    <property type="term" value="F:hydrolase activity"/>
    <property type="evidence" value="ECO:0007669"/>
    <property type="project" value="UniProtKB-KW"/>
</dbReference>
<proteinExistence type="predicted"/>
<evidence type="ECO:0000313" key="2">
    <source>
        <dbReference type="EMBL" id="WIX76627.1"/>
    </source>
</evidence>
<dbReference type="SUPFAM" id="SSF56601">
    <property type="entry name" value="beta-lactamase/transpeptidase-like"/>
    <property type="match status" value="1"/>
</dbReference>
<dbReference type="PANTHER" id="PTHR43283:SF3">
    <property type="entry name" value="BETA-LACTAMASE FAMILY PROTEIN (AFU_ORTHOLOGUE AFUA_5G07500)"/>
    <property type="match status" value="1"/>
</dbReference>
<dbReference type="EMBL" id="CP127294">
    <property type="protein sequence ID" value="WIX76627.1"/>
    <property type="molecule type" value="Genomic_DNA"/>
</dbReference>
<feature type="domain" description="Beta-lactamase-related" evidence="1">
    <location>
        <begin position="13"/>
        <end position="380"/>
    </location>
</feature>
<organism evidence="2 3">
    <name type="scientific">Amycolatopsis carbonis</name>
    <dbReference type="NCBI Taxonomy" id="715471"/>
    <lineage>
        <taxon>Bacteria</taxon>
        <taxon>Bacillati</taxon>
        <taxon>Actinomycetota</taxon>
        <taxon>Actinomycetes</taxon>
        <taxon>Pseudonocardiales</taxon>
        <taxon>Pseudonocardiaceae</taxon>
        <taxon>Amycolatopsis</taxon>
    </lineage>
</organism>
<dbReference type="KEGG" id="acab:QRX50_34955"/>